<dbReference type="EMBL" id="KB007805">
    <property type="protein sequence ID" value="ELR25122.1"/>
    <property type="molecule type" value="Genomic_DNA"/>
</dbReference>
<reference evidence="16 17" key="1">
    <citation type="journal article" date="2013" name="Genome Biol.">
        <title>Genome of Acanthamoeba castellanii highlights extensive lateral gene transfer and early evolution of tyrosine kinase signaling.</title>
        <authorList>
            <person name="Clarke M."/>
            <person name="Lohan A.J."/>
            <person name="Liu B."/>
            <person name="Lagkouvardos I."/>
            <person name="Roy S."/>
            <person name="Zafar N."/>
            <person name="Bertelli C."/>
            <person name="Schilde C."/>
            <person name="Kianianmomeni A."/>
            <person name="Burglin T.R."/>
            <person name="Frech C."/>
            <person name="Turcotte B."/>
            <person name="Kopec K.O."/>
            <person name="Synnott J.M."/>
            <person name="Choo C."/>
            <person name="Paponov I."/>
            <person name="Finkler A."/>
            <person name="Soon Heng Tan C."/>
            <person name="Hutchins A.P."/>
            <person name="Weinmeier T."/>
            <person name="Rattei T."/>
            <person name="Chu J.S."/>
            <person name="Gimenez G."/>
            <person name="Irimia M."/>
            <person name="Rigden D.J."/>
            <person name="Fitzpatrick D.A."/>
            <person name="Lorenzo-Morales J."/>
            <person name="Bateman A."/>
            <person name="Chiu C.H."/>
            <person name="Tang P."/>
            <person name="Hegemann P."/>
            <person name="Fromm H."/>
            <person name="Raoult D."/>
            <person name="Greub G."/>
            <person name="Miranda-Saavedra D."/>
            <person name="Chen N."/>
            <person name="Nash P."/>
            <person name="Ginger M.L."/>
            <person name="Horn M."/>
            <person name="Schaap P."/>
            <person name="Caler L."/>
            <person name="Loftus B."/>
        </authorList>
    </citation>
    <scope>NUCLEOTIDE SEQUENCE [LARGE SCALE GENOMIC DNA]</scope>
    <source>
        <strain evidence="16 17">Neff</strain>
    </source>
</reference>
<dbReference type="EC" id="2.3.1.20" evidence="5"/>
<dbReference type="OrthoDB" id="264532at2759"/>
<evidence type="ECO:0000256" key="6">
    <source>
        <dbReference type="ARBA" id="ARBA00022516"/>
    </source>
</evidence>
<comment type="subcellular location">
    <subcellularLocation>
        <location evidence="1">Endoplasmic reticulum membrane</location>
        <topology evidence="1">Multi-pass membrane protein</topology>
    </subcellularLocation>
</comment>
<keyword evidence="13" id="KW-0472">Membrane</keyword>
<dbReference type="VEuPathDB" id="AmoebaDB:ACA1_288430"/>
<evidence type="ECO:0000256" key="15">
    <source>
        <dbReference type="SAM" id="SignalP"/>
    </source>
</evidence>
<keyword evidence="9" id="KW-0319">Glycerol metabolism</keyword>
<dbReference type="GO" id="GO:0005789">
    <property type="term" value="C:endoplasmic reticulum membrane"/>
    <property type="evidence" value="ECO:0007669"/>
    <property type="project" value="UniProtKB-SubCell"/>
</dbReference>
<evidence type="ECO:0000256" key="8">
    <source>
        <dbReference type="ARBA" id="ARBA00022692"/>
    </source>
</evidence>
<keyword evidence="14 16" id="KW-0012">Acyltransferase</keyword>
<evidence type="ECO:0000256" key="3">
    <source>
        <dbReference type="ARBA" id="ARBA00005189"/>
    </source>
</evidence>
<keyword evidence="7 16" id="KW-0808">Transferase</keyword>
<dbReference type="GO" id="GO:0006071">
    <property type="term" value="P:glycerol metabolic process"/>
    <property type="evidence" value="ECO:0007669"/>
    <property type="project" value="UniProtKB-KW"/>
</dbReference>
<evidence type="ECO:0000256" key="12">
    <source>
        <dbReference type="ARBA" id="ARBA00023098"/>
    </source>
</evidence>
<keyword evidence="6" id="KW-0444">Lipid biosynthesis</keyword>
<comment type="pathway">
    <text evidence="3">Lipid metabolism.</text>
</comment>
<dbReference type="KEGG" id="acan:ACA1_288430"/>
<evidence type="ECO:0000256" key="4">
    <source>
        <dbReference type="ARBA" id="ARBA00005420"/>
    </source>
</evidence>
<keyword evidence="17" id="KW-1185">Reference proteome</keyword>
<feature type="signal peptide" evidence="15">
    <location>
        <begin position="1"/>
        <end position="27"/>
    </location>
</feature>
<keyword evidence="10" id="KW-0256">Endoplasmic reticulum</keyword>
<dbReference type="InterPro" id="IPR007130">
    <property type="entry name" value="DAGAT"/>
</dbReference>
<keyword evidence="11" id="KW-1133">Transmembrane helix</keyword>
<dbReference type="OMA" id="FWFTCAN"/>
<dbReference type="AlphaFoldDB" id="L8HIU2"/>
<evidence type="ECO:0000256" key="13">
    <source>
        <dbReference type="ARBA" id="ARBA00023136"/>
    </source>
</evidence>
<keyword evidence="15" id="KW-0732">Signal</keyword>
<dbReference type="PANTHER" id="PTHR12317:SF0">
    <property type="entry name" value="ACYLTRANSFERASE"/>
    <property type="match status" value="1"/>
</dbReference>
<proteinExistence type="inferred from homology"/>
<evidence type="ECO:0000256" key="1">
    <source>
        <dbReference type="ARBA" id="ARBA00004477"/>
    </source>
</evidence>
<dbReference type="PANTHER" id="PTHR12317">
    <property type="entry name" value="DIACYLGLYCEROL O-ACYLTRANSFERASE"/>
    <property type="match status" value="1"/>
</dbReference>
<dbReference type="GO" id="GO:0004144">
    <property type="term" value="F:diacylglycerol O-acyltransferase activity"/>
    <property type="evidence" value="ECO:0007669"/>
    <property type="project" value="UniProtKB-EC"/>
</dbReference>
<name>L8HIU2_ACACF</name>
<evidence type="ECO:0000313" key="17">
    <source>
        <dbReference type="Proteomes" id="UP000011083"/>
    </source>
</evidence>
<dbReference type="STRING" id="1257118.L8HIU2"/>
<keyword evidence="12" id="KW-0443">Lipid metabolism</keyword>
<accession>L8HIU2</accession>
<dbReference type="Pfam" id="PF03982">
    <property type="entry name" value="DAGAT"/>
    <property type="match status" value="1"/>
</dbReference>
<evidence type="ECO:0000256" key="10">
    <source>
        <dbReference type="ARBA" id="ARBA00022824"/>
    </source>
</evidence>
<sequence length="281" mass="31785">MLLPTMWPVLVPYVLWIMFFDKAPIQAGRPSKFFRTLRIWTLFKDYFPIELIKTADLKPEKNYIFCYHPHGVISLGAISNFATEATGFSEKFPGIDLRVLTLKLNFYTPFAREFVLAAGMCDVSATSCHYNLSRGPGSSILIVIGGAQEALDAHPGINNLTLKNRKGFVKVALQHGAALVPIFSFGENNLFAQIPNPKGSKLRNFQDMLQKKLGFSMPLFQGRGVFNYDFGGEPLELPHLTAPTQEQIDEWHARYVEALVALYNQYKDVYDKDRKSDIQIL</sequence>
<evidence type="ECO:0000313" key="16">
    <source>
        <dbReference type="EMBL" id="ELR25122.1"/>
    </source>
</evidence>
<dbReference type="Proteomes" id="UP000011083">
    <property type="component" value="Unassembled WGS sequence"/>
</dbReference>
<gene>
    <name evidence="16" type="ORF">ACA1_288430</name>
</gene>
<evidence type="ECO:0000256" key="5">
    <source>
        <dbReference type="ARBA" id="ARBA00013244"/>
    </source>
</evidence>
<dbReference type="GeneID" id="14926165"/>
<keyword evidence="8" id="KW-0812">Transmembrane</keyword>
<evidence type="ECO:0000256" key="2">
    <source>
        <dbReference type="ARBA" id="ARBA00004771"/>
    </source>
</evidence>
<comment type="pathway">
    <text evidence="2">Glycerolipid metabolism; triacylglycerol biosynthesis.</text>
</comment>
<dbReference type="RefSeq" id="XP_004367877.1">
    <property type="nucleotide sequence ID" value="XM_004367820.1"/>
</dbReference>
<dbReference type="GO" id="GO:0019432">
    <property type="term" value="P:triglyceride biosynthetic process"/>
    <property type="evidence" value="ECO:0007669"/>
    <property type="project" value="TreeGrafter"/>
</dbReference>
<evidence type="ECO:0000256" key="11">
    <source>
        <dbReference type="ARBA" id="ARBA00022989"/>
    </source>
</evidence>
<evidence type="ECO:0000256" key="9">
    <source>
        <dbReference type="ARBA" id="ARBA00022798"/>
    </source>
</evidence>
<organism evidence="16 17">
    <name type="scientific">Acanthamoeba castellanii (strain ATCC 30010 / Neff)</name>
    <dbReference type="NCBI Taxonomy" id="1257118"/>
    <lineage>
        <taxon>Eukaryota</taxon>
        <taxon>Amoebozoa</taxon>
        <taxon>Discosea</taxon>
        <taxon>Longamoebia</taxon>
        <taxon>Centramoebida</taxon>
        <taxon>Acanthamoebidae</taxon>
        <taxon>Acanthamoeba</taxon>
    </lineage>
</organism>
<feature type="chain" id="PRO_5003991131" description="diacylglycerol O-acyltransferase" evidence="15">
    <location>
        <begin position="28"/>
        <end position="281"/>
    </location>
</feature>
<comment type="similarity">
    <text evidence="4">Belongs to the diacylglycerol acyltransferase family.</text>
</comment>
<evidence type="ECO:0000256" key="7">
    <source>
        <dbReference type="ARBA" id="ARBA00022679"/>
    </source>
</evidence>
<evidence type="ECO:0000256" key="14">
    <source>
        <dbReference type="ARBA" id="ARBA00023315"/>
    </source>
</evidence>
<dbReference type="CDD" id="cd07987">
    <property type="entry name" value="LPLAT_MGAT-like"/>
    <property type="match status" value="1"/>
</dbReference>
<protein>
    <recommendedName>
        <fullName evidence="5">diacylglycerol O-acyltransferase</fullName>
        <ecNumber evidence="5">2.3.1.20</ecNumber>
    </recommendedName>
</protein>